<sequence length="318" mass="34624">MHMTRVVIVGGGAAGIRVAQALAKSLSESDNAEVIVLEAIFFFYHAVGAPRAYVDGDYINKMFIPYDSAIPKHATKFDDKQSETTEKLKFDYLVLATGSTYSVPIKPDSRDYARSATEAKLQEVRDHIEKAEKVLVVGGGAVGCEVAAEIKAKYPSKLVTIVDANKQLISGNNLRNKFYAYLNASMEKLDVRVILGERLTERLSGNGFEKRTLRTDKGTAIESDIQLLCGGFSPAATLAQEAPSTRTCFSLGDMCNHPTPNMAIWAGEEASFLAGELAAVLRKKQTGFTQPFAGAAIEAMILPLVHPEEFRSYRCSGE</sequence>
<evidence type="ECO:0000256" key="3">
    <source>
        <dbReference type="ARBA" id="ARBA00022827"/>
    </source>
</evidence>
<proteinExistence type="inferred from homology"/>
<keyword evidence="3" id="KW-0274">FAD</keyword>
<name>A0A8J5IWC4_9STRA</name>
<evidence type="ECO:0000256" key="1">
    <source>
        <dbReference type="ARBA" id="ARBA00006442"/>
    </source>
</evidence>
<keyword evidence="7" id="KW-1185">Reference proteome</keyword>
<dbReference type="PANTHER" id="PTHR43735">
    <property type="entry name" value="APOPTOSIS-INDUCING FACTOR 1"/>
    <property type="match status" value="1"/>
</dbReference>
<dbReference type="AlphaFoldDB" id="A0A8J5IWC4"/>
<evidence type="ECO:0000313" key="6">
    <source>
        <dbReference type="EMBL" id="KAG6948632.1"/>
    </source>
</evidence>
<dbReference type="EMBL" id="JAENGY010001528">
    <property type="protein sequence ID" value="KAG6948632.1"/>
    <property type="molecule type" value="Genomic_DNA"/>
</dbReference>
<evidence type="ECO:0000313" key="7">
    <source>
        <dbReference type="Proteomes" id="UP000709295"/>
    </source>
</evidence>
<dbReference type="Proteomes" id="UP000709295">
    <property type="component" value="Unassembled WGS sequence"/>
</dbReference>
<dbReference type="GO" id="GO:0050660">
    <property type="term" value="F:flavin adenine dinucleotide binding"/>
    <property type="evidence" value="ECO:0007669"/>
    <property type="project" value="TreeGrafter"/>
</dbReference>
<organism evidence="6 7">
    <name type="scientific">Phytophthora aleatoria</name>
    <dbReference type="NCBI Taxonomy" id="2496075"/>
    <lineage>
        <taxon>Eukaryota</taxon>
        <taxon>Sar</taxon>
        <taxon>Stramenopiles</taxon>
        <taxon>Oomycota</taxon>
        <taxon>Peronosporomycetes</taxon>
        <taxon>Peronosporales</taxon>
        <taxon>Peronosporaceae</taxon>
        <taxon>Phytophthora</taxon>
    </lineage>
</organism>
<dbReference type="Pfam" id="PF07992">
    <property type="entry name" value="Pyr_redox_2"/>
    <property type="match status" value="1"/>
</dbReference>
<dbReference type="GO" id="GO:0005737">
    <property type="term" value="C:cytoplasm"/>
    <property type="evidence" value="ECO:0007669"/>
    <property type="project" value="TreeGrafter"/>
</dbReference>
<accession>A0A8J5IWC4</accession>
<gene>
    <name evidence="6" type="ORF">JG688_00015007</name>
</gene>
<evidence type="ECO:0000256" key="2">
    <source>
        <dbReference type="ARBA" id="ARBA00022630"/>
    </source>
</evidence>
<reference evidence="6" key="1">
    <citation type="submission" date="2021-01" db="EMBL/GenBank/DDBJ databases">
        <title>Phytophthora aleatoria, a newly-described species from Pinus radiata is distinct from Phytophthora cactorum isolates based on comparative genomics.</title>
        <authorList>
            <person name="Mcdougal R."/>
            <person name="Panda P."/>
            <person name="Williams N."/>
            <person name="Studholme D.J."/>
        </authorList>
    </citation>
    <scope>NUCLEOTIDE SEQUENCE</scope>
    <source>
        <strain evidence="6">NZFS 4037</strain>
    </source>
</reference>
<dbReference type="PANTHER" id="PTHR43735:SF3">
    <property type="entry name" value="FERROPTOSIS SUPPRESSOR PROTEIN 1"/>
    <property type="match status" value="1"/>
</dbReference>
<feature type="domain" description="FAD/NAD(P)-binding" evidence="5">
    <location>
        <begin position="5"/>
        <end position="242"/>
    </location>
</feature>
<dbReference type="InterPro" id="IPR023753">
    <property type="entry name" value="FAD/NAD-binding_dom"/>
</dbReference>
<protein>
    <recommendedName>
        <fullName evidence="5">FAD/NAD(P)-binding domain-containing protein</fullName>
    </recommendedName>
</protein>
<comment type="similarity">
    <text evidence="1">Belongs to the FAD-dependent oxidoreductase family.</text>
</comment>
<keyword evidence="2" id="KW-0285">Flavoprotein</keyword>
<keyword evidence="4" id="KW-0560">Oxidoreductase</keyword>
<evidence type="ECO:0000259" key="5">
    <source>
        <dbReference type="Pfam" id="PF07992"/>
    </source>
</evidence>
<comment type="caution">
    <text evidence="6">The sequence shown here is derived from an EMBL/GenBank/DDBJ whole genome shotgun (WGS) entry which is preliminary data.</text>
</comment>
<evidence type="ECO:0000256" key="4">
    <source>
        <dbReference type="ARBA" id="ARBA00023002"/>
    </source>
</evidence>
<dbReference type="GO" id="GO:0004174">
    <property type="term" value="F:electron-transferring-flavoprotein dehydrogenase activity"/>
    <property type="evidence" value="ECO:0007669"/>
    <property type="project" value="TreeGrafter"/>
</dbReference>